<evidence type="ECO:0000259" key="4">
    <source>
        <dbReference type="SMART" id="SM00062"/>
    </source>
</evidence>
<dbReference type="PANTHER" id="PTHR35936:SF25">
    <property type="entry name" value="ABC TRANSPORTER SUBSTRATE-BINDING PROTEIN"/>
    <property type="match status" value="1"/>
</dbReference>
<feature type="signal peptide" evidence="3">
    <location>
        <begin position="1"/>
        <end position="23"/>
    </location>
</feature>
<dbReference type="KEGG" id="asem:NNL22_17935"/>
<evidence type="ECO:0000256" key="1">
    <source>
        <dbReference type="ARBA" id="ARBA00010333"/>
    </source>
</evidence>
<dbReference type="RefSeq" id="WP_251810304.1">
    <property type="nucleotide sequence ID" value="NZ_CP101527.1"/>
</dbReference>
<gene>
    <name evidence="5" type="ORF">NNL22_17935</name>
</gene>
<name>A0A9E8HK81_9ALTE</name>
<dbReference type="SUPFAM" id="SSF53850">
    <property type="entry name" value="Periplasmic binding protein-like II"/>
    <property type="match status" value="1"/>
</dbReference>
<evidence type="ECO:0000313" key="6">
    <source>
        <dbReference type="Proteomes" id="UP001164472"/>
    </source>
</evidence>
<dbReference type="AlphaFoldDB" id="A0A9E8HK81"/>
<evidence type="ECO:0000256" key="3">
    <source>
        <dbReference type="SAM" id="SignalP"/>
    </source>
</evidence>
<dbReference type="InterPro" id="IPR001638">
    <property type="entry name" value="Solute-binding_3/MltF_N"/>
</dbReference>
<dbReference type="Proteomes" id="UP001164472">
    <property type="component" value="Chromosome"/>
</dbReference>
<sequence length="250" mass="29025">MIDKAVKTISLLLLIVHASTAIAKEYRVIGDHYPPYQYKEHNNVKGFSLDVLHAVLGMNGDSIAKFEIYPWKRALHMLKANQANILISANYHKDRELFARYPDEPIITTPWYLWRRKGEDIQPNSLDDLLGKKIGVVQGYSYTEAFWAFIKDNRLYIDAENYSDDINLGRLNQGFYDAAVAELGNGMYLRNSLKLRKIEPITSMIIKEDGLYAIFNKSQISEEAVQVFSENLTQFKKTPEYNKIYKKYFY</sequence>
<keyword evidence="6" id="KW-1185">Reference proteome</keyword>
<reference evidence="5" key="1">
    <citation type="submission" date="2022-07" db="EMBL/GenBank/DDBJ databases">
        <title>Alkalimarinus sp. nov., isolated from gut of a Alitta virens.</title>
        <authorList>
            <person name="Yang A.I."/>
            <person name="Shin N.-R."/>
        </authorList>
    </citation>
    <scope>NUCLEOTIDE SEQUENCE</scope>
    <source>
        <strain evidence="5">FA028</strain>
    </source>
</reference>
<evidence type="ECO:0000256" key="2">
    <source>
        <dbReference type="ARBA" id="ARBA00022729"/>
    </source>
</evidence>
<evidence type="ECO:0000313" key="5">
    <source>
        <dbReference type="EMBL" id="UZW74877.1"/>
    </source>
</evidence>
<protein>
    <submittedName>
        <fullName evidence="5">Transporter substrate-binding domain-containing protein</fullName>
    </submittedName>
</protein>
<dbReference type="SMART" id="SM00062">
    <property type="entry name" value="PBPb"/>
    <property type="match status" value="1"/>
</dbReference>
<dbReference type="Gene3D" id="3.40.190.10">
    <property type="entry name" value="Periplasmic binding protein-like II"/>
    <property type="match status" value="2"/>
</dbReference>
<dbReference type="EMBL" id="CP101527">
    <property type="protein sequence ID" value="UZW74877.1"/>
    <property type="molecule type" value="Genomic_DNA"/>
</dbReference>
<feature type="chain" id="PRO_5039470171" evidence="3">
    <location>
        <begin position="24"/>
        <end position="250"/>
    </location>
</feature>
<comment type="similarity">
    <text evidence="1">Belongs to the bacterial solute-binding protein 3 family.</text>
</comment>
<organism evidence="5 6">
    <name type="scientific">Alkalimarinus sediminis</name>
    <dbReference type="NCBI Taxonomy" id="1632866"/>
    <lineage>
        <taxon>Bacteria</taxon>
        <taxon>Pseudomonadati</taxon>
        <taxon>Pseudomonadota</taxon>
        <taxon>Gammaproteobacteria</taxon>
        <taxon>Alteromonadales</taxon>
        <taxon>Alteromonadaceae</taxon>
        <taxon>Alkalimarinus</taxon>
    </lineage>
</organism>
<dbReference type="Pfam" id="PF00497">
    <property type="entry name" value="SBP_bac_3"/>
    <property type="match status" value="1"/>
</dbReference>
<accession>A0A9E8HK81</accession>
<dbReference type="PANTHER" id="PTHR35936">
    <property type="entry name" value="MEMBRANE-BOUND LYTIC MUREIN TRANSGLYCOSYLASE F"/>
    <property type="match status" value="1"/>
</dbReference>
<keyword evidence="2 3" id="KW-0732">Signal</keyword>
<proteinExistence type="inferred from homology"/>
<feature type="domain" description="Solute-binding protein family 3/N-terminal" evidence="4">
    <location>
        <begin position="25"/>
        <end position="249"/>
    </location>
</feature>